<dbReference type="InterPro" id="IPR004143">
    <property type="entry name" value="BPL_LPL_catalytic"/>
</dbReference>
<dbReference type="GO" id="GO:0016874">
    <property type="term" value="F:ligase activity"/>
    <property type="evidence" value="ECO:0007669"/>
    <property type="project" value="UniProtKB-KW"/>
</dbReference>
<feature type="region of interest" description="Disordered" evidence="1">
    <location>
        <begin position="195"/>
        <end position="217"/>
    </location>
</feature>
<accession>D1NRQ4</accession>
<dbReference type="PANTHER" id="PTHR43679">
    <property type="entry name" value="OCTANOYLTRANSFERASE LIPM-RELATED"/>
    <property type="match status" value="1"/>
</dbReference>
<dbReference type="eggNOG" id="COG0095">
    <property type="taxonomic scope" value="Bacteria"/>
</dbReference>
<dbReference type="PROSITE" id="PS51733">
    <property type="entry name" value="BPL_LPL_CATALYTIC"/>
    <property type="match status" value="1"/>
</dbReference>
<keyword evidence="3" id="KW-0436">Ligase</keyword>
<dbReference type="PANTHER" id="PTHR43679:SF2">
    <property type="entry name" value="OCTANOYL-[GCVH]:PROTEIN N-OCTANOYLTRANSFERASE"/>
    <property type="match status" value="1"/>
</dbReference>
<evidence type="ECO:0000313" key="3">
    <source>
        <dbReference type="EMBL" id="EFA23894.1"/>
    </source>
</evidence>
<dbReference type="Pfam" id="PF21948">
    <property type="entry name" value="LplA-B_cat"/>
    <property type="match status" value="2"/>
</dbReference>
<dbReference type="SUPFAM" id="SSF55681">
    <property type="entry name" value="Class II aaRS and biotin synthetases"/>
    <property type="match status" value="2"/>
</dbReference>
<evidence type="ECO:0000259" key="2">
    <source>
        <dbReference type="PROSITE" id="PS51733"/>
    </source>
</evidence>
<organism evidence="3 4">
    <name type="scientific">Bifidobacterium gallicum DSM 20093 = LMG 11596</name>
    <dbReference type="NCBI Taxonomy" id="561180"/>
    <lineage>
        <taxon>Bacteria</taxon>
        <taxon>Bacillati</taxon>
        <taxon>Actinomycetota</taxon>
        <taxon>Actinomycetes</taxon>
        <taxon>Bifidobacteriales</taxon>
        <taxon>Bifidobacteriaceae</taxon>
        <taxon>Bifidobacterium</taxon>
    </lineage>
</organism>
<dbReference type="EMBL" id="ABXB03000001">
    <property type="protein sequence ID" value="EFA23894.1"/>
    <property type="molecule type" value="Genomic_DNA"/>
</dbReference>
<dbReference type="Gene3D" id="3.30.930.10">
    <property type="entry name" value="Bira Bifunctional Protein, Domain 2"/>
    <property type="match status" value="1"/>
</dbReference>
<proteinExistence type="predicted"/>
<dbReference type="EC" id="6.3.-.-" evidence="3"/>
<gene>
    <name evidence="3" type="ORF">BIFGAL_03004</name>
</gene>
<evidence type="ECO:0000256" key="1">
    <source>
        <dbReference type="SAM" id="MobiDB-lite"/>
    </source>
</evidence>
<dbReference type="Proteomes" id="UP000003656">
    <property type="component" value="Unassembled WGS sequence"/>
</dbReference>
<dbReference type="InterPro" id="IPR045864">
    <property type="entry name" value="aa-tRNA-synth_II/BPL/LPL"/>
</dbReference>
<dbReference type="RefSeq" id="WP_006294420.1">
    <property type="nucleotide sequence ID" value="NZ_ABXB03000001.1"/>
</dbReference>
<feature type="domain" description="BPL/LPL catalytic" evidence="2">
    <location>
        <begin position="265"/>
        <end position="509"/>
    </location>
</feature>
<dbReference type="STRING" id="561180.BIFGAL_03004"/>
<dbReference type="InterPro" id="IPR050664">
    <property type="entry name" value="Octanoyltrans_LipM/LipL"/>
</dbReference>
<evidence type="ECO:0000313" key="4">
    <source>
        <dbReference type="Proteomes" id="UP000003656"/>
    </source>
</evidence>
<name>D1NRQ4_9BIFI</name>
<comment type="caution">
    <text evidence="3">The sequence shown here is derived from an EMBL/GenBank/DDBJ whole genome shotgun (WGS) entry which is preliminary data.</text>
</comment>
<reference evidence="3 4" key="1">
    <citation type="submission" date="2009-11" db="EMBL/GenBank/DDBJ databases">
        <authorList>
            <person name="Weinstock G."/>
            <person name="Sodergren E."/>
            <person name="Clifton S."/>
            <person name="Fulton L."/>
            <person name="Fulton B."/>
            <person name="Courtney L."/>
            <person name="Fronick C."/>
            <person name="Harrison M."/>
            <person name="Strong C."/>
            <person name="Farmer C."/>
            <person name="Delahaunty K."/>
            <person name="Markovic C."/>
            <person name="Hall O."/>
            <person name="Minx P."/>
            <person name="Tomlinson C."/>
            <person name="Mitreva M."/>
            <person name="Nelson J."/>
            <person name="Hou S."/>
            <person name="Wollam A."/>
            <person name="Pepin K.H."/>
            <person name="Johnson M."/>
            <person name="Bhonagiri V."/>
            <person name="Nash W.E."/>
            <person name="Warren W."/>
            <person name="Chinwalla A."/>
            <person name="Mardis E.R."/>
            <person name="Wilson R.K."/>
        </authorList>
    </citation>
    <scope>NUCLEOTIDE SEQUENCE [LARGE SCALE GENOMIC DNA]</scope>
    <source>
        <strain evidence="3 4">DSM 20093</strain>
    </source>
</reference>
<sequence length="512" mass="54362">MGVDRSAECKMVGGKMVRVHVVDQGDACDVRIDGDYFLSREPQGSGDDPIVLIQRALERVRTELGADGTGDGSASEGNAGDCDELRACVRQAVQQILDDASLPQLIGVDAQTIVQAFVTACGWERGVHGVTREKIGKRAEHQGDAAEEVTGSVAGVSGVSGGTRVSGAETAVAGDKTGGLDDAAGEPQCSAAVTARGTGESGDAAEGVGDATGMPGDEAEELDEVTVGRYWRELGEQGIEIIVDGARGAAEQMLEEERQVELVARDGRPRLRFWRWGERAVVIGRFQSVRNEVNEQAAQQLGFAVVRRGTGGGAMLVEPDATITYSLVTPLEWSEGLTPEQTFRVCDAFAVAALNSIGMRAMFTGLNDIASPRGKIGGAAERKYPARQQTQENRAVEETLEAPGERGMGVGRNAVQDLRTGLQLAADGGFVQRQPGRHGVLLHHTTLAYDFDGELMSQVLHTAQAKLVDKAVQSAKRRVDPIVTQTTLSREDVQDALVQCARDMARGDVGVE</sequence>
<dbReference type="AlphaFoldDB" id="D1NRQ4"/>
<protein>
    <submittedName>
        <fullName evidence="3">Biotin/lipoate A/B protein ligase family protein</fullName>
        <ecNumber evidence="3">6.3.-.-</ecNumber>
    </submittedName>
</protein>